<evidence type="ECO:0000313" key="4">
    <source>
        <dbReference type="Proteomes" id="UP000515369"/>
    </source>
</evidence>
<keyword evidence="4" id="KW-1185">Reference proteome</keyword>
<dbReference type="KEGG" id="sfol:H3H32_27645"/>
<dbReference type="InterPro" id="IPR006047">
    <property type="entry name" value="GH13_cat_dom"/>
</dbReference>
<dbReference type="Gene3D" id="3.20.20.80">
    <property type="entry name" value="Glycosidases"/>
    <property type="match status" value="1"/>
</dbReference>
<evidence type="ECO:0000313" key="3">
    <source>
        <dbReference type="EMBL" id="QMW07107.1"/>
    </source>
</evidence>
<dbReference type="Pfam" id="PF02922">
    <property type="entry name" value="CBM_48"/>
    <property type="match status" value="1"/>
</dbReference>
<name>A0A7G5H7L5_9BACT</name>
<dbReference type="Proteomes" id="UP000515369">
    <property type="component" value="Chromosome"/>
</dbReference>
<dbReference type="SUPFAM" id="SSF51445">
    <property type="entry name" value="(Trans)glycosidases"/>
    <property type="match status" value="1"/>
</dbReference>
<accession>A0A7G5H7L5</accession>
<feature type="domain" description="Glycosyl hydrolase family 13 catalytic" evidence="2">
    <location>
        <begin position="173"/>
        <end position="576"/>
    </location>
</feature>
<protein>
    <submittedName>
        <fullName evidence="3">Glycogen-debranching protein</fullName>
    </submittedName>
</protein>
<dbReference type="CDD" id="cd02856">
    <property type="entry name" value="E_set_GDE_Isoamylase_N"/>
    <property type="match status" value="1"/>
</dbReference>
<organism evidence="3 4">
    <name type="scientific">Spirosoma foliorum</name>
    <dbReference type="NCBI Taxonomy" id="2710596"/>
    <lineage>
        <taxon>Bacteria</taxon>
        <taxon>Pseudomonadati</taxon>
        <taxon>Bacteroidota</taxon>
        <taxon>Cytophagia</taxon>
        <taxon>Cytophagales</taxon>
        <taxon>Cytophagaceae</taxon>
        <taxon>Spirosoma</taxon>
    </lineage>
</organism>
<dbReference type="InterPro" id="IPR013780">
    <property type="entry name" value="Glyco_hydro_b"/>
</dbReference>
<dbReference type="GO" id="GO:0005975">
    <property type="term" value="P:carbohydrate metabolic process"/>
    <property type="evidence" value="ECO:0007669"/>
    <property type="project" value="InterPro"/>
</dbReference>
<dbReference type="SMART" id="SM00642">
    <property type="entry name" value="Aamy"/>
    <property type="match status" value="1"/>
</dbReference>
<dbReference type="InterPro" id="IPR004193">
    <property type="entry name" value="Glyco_hydro_13_N"/>
</dbReference>
<dbReference type="InterPro" id="IPR044505">
    <property type="entry name" value="GlgX_Isoamylase_N_E_set"/>
</dbReference>
<dbReference type="GO" id="GO:0004553">
    <property type="term" value="F:hydrolase activity, hydrolyzing O-glycosyl compounds"/>
    <property type="evidence" value="ECO:0007669"/>
    <property type="project" value="InterPro"/>
</dbReference>
<dbReference type="SUPFAM" id="SSF81296">
    <property type="entry name" value="E set domains"/>
    <property type="match status" value="1"/>
</dbReference>
<dbReference type="InterPro" id="IPR017853">
    <property type="entry name" value="GH"/>
</dbReference>
<sequence>MEDNWFDIDGIAVPLGVTYDSLQQSYNFALYSNHAAKVTLLLYGANQVQVPDRVIQLDPLRNKSQRVWHCRLLETDIPTIVYYAFQVEGALAANAADQDPYFHAFNPNKILLDPYAKGIYFPPTFSRQAALGKGSNAGQAALSCLRSVKEVAKPFDWQGDQPIRHTTDLIIYEMHVRGFTHRSNSAVSLSNRGTYTGIIDKIPYLVDLGITAVELMPVFQFEPSENSNANFWGYNPLGFFAPHQFYSVGLAPESSIMEFKTMVRELHKAGIEVILDVVFNHSAEGDIQGPTYHFKGIDNSTYYLLNTDPRTPANPYVNFTGVGNTLRTNHPATQRFIVDALRFWVKEMHVDGFRFDLAPIFARFDDNADHSAETPIFALFASDPVLANVRLIAEPWDATGKSAGYLLGKNYPGLSWRQWNDKFRNDIRRYIKSDAGLVGAAMLRLYGSNDVFPDDTYNAYHPYQSINHINCHDGFNLYDLVAYSDNNTSWNCGFEGDVNVPVEVMQLRERQAKNFFTLLMLANGTPMFVAGDEFLNTQGGNGNPYNQDNETTWLDWDRLTQFNGFHGFVKKAIKFRKEQTGLGRGRFWQDDVTWYGANQRNPDFGASARSFAYSLKLSPNRALYVMINAYWEAQQFSIQEAGPWSRIINTYLAAGDDFVDEGVDPVNATYLVGARSVIVCLKDIG</sequence>
<dbReference type="Pfam" id="PF00128">
    <property type="entry name" value="Alpha-amylase"/>
    <property type="match status" value="1"/>
</dbReference>
<reference evidence="3 4" key="1">
    <citation type="submission" date="2020-07" db="EMBL/GenBank/DDBJ databases">
        <title>Spirosoma foliorum sp. nov., isolated from the leaves on the Nejang mountain Korea, Republic of.</title>
        <authorList>
            <person name="Ho H."/>
            <person name="Lee Y.-J."/>
            <person name="Nurcahyanto D.-A."/>
            <person name="Kim S.-G."/>
        </authorList>
    </citation>
    <scope>NUCLEOTIDE SEQUENCE [LARGE SCALE GENOMIC DNA]</scope>
    <source>
        <strain evidence="3 4">PL0136</strain>
    </source>
</reference>
<dbReference type="Gene3D" id="2.60.40.1180">
    <property type="entry name" value="Golgi alpha-mannosidase II"/>
    <property type="match status" value="1"/>
</dbReference>
<proteinExistence type="inferred from homology"/>
<dbReference type="Gene3D" id="2.60.40.10">
    <property type="entry name" value="Immunoglobulins"/>
    <property type="match status" value="1"/>
</dbReference>
<comment type="similarity">
    <text evidence="1">Belongs to the glycosyl hydrolase 13 family.</text>
</comment>
<dbReference type="PANTHER" id="PTHR43002">
    <property type="entry name" value="GLYCOGEN DEBRANCHING ENZYME"/>
    <property type="match status" value="1"/>
</dbReference>
<evidence type="ECO:0000256" key="1">
    <source>
        <dbReference type="ARBA" id="ARBA00008061"/>
    </source>
</evidence>
<evidence type="ECO:0000259" key="2">
    <source>
        <dbReference type="SMART" id="SM00642"/>
    </source>
</evidence>
<dbReference type="AlphaFoldDB" id="A0A7G5H7L5"/>
<dbReference type="InterPro" id="IPR014756">
    <property type="entry name" value="Ig_E-set"/>
</dbReference>
<dbReference type="CDD" id="cd11326">
    <property type="entry name" value="AmyAc_Glg_debranch"/>
    <property type="match status" value="1"/>
</dbReference>
<dbReference type="SUPFAM" id="SSF51011">
    <property type="entry name" value="Glycosyl hydrolase domain"/>
    <property type="match status" value="1"/>
</dbReference>
<dbReference type="InterPro" id="IPR013783">
    <property type="entry name" value="Ig-like_fold"/>
</dbReference>
<dbReference type="EMBL" id="CP059732">
    <property type="protein sequence ID" value="QMW07107.1"/>
    <property type="molecule type" value="Genomic_DNA"/>
</dbReference>
<gene>
    <name evidence="3" type="ORF">H3H32_27645</name>
</gene>